<organism evidence="2 3">
    <name type="scientific">Volvox africanus</name>
    <dbReference type="NCBI Taxonomy" id="51714"/>
    <lineage>
        <taxon>Eukaryota</taxon>
        <taxon>Viridiplantae</taxon>
        <taxon>Chlorophyta</taxon>
        <taxon>core chlorophytes</taxon>
        <taxon>Chlorophyceae</taxon>
        <taxon>CS clade</taxon>
        <taxon>Chlamydomonadales</taxon>
        <taxon>Volvocaceae</taxon>
        <taxon>Volvox</taxon>
    </lineage>
</organism>
<feature type="compositionally biased region" description="Basic and acidic residues" evidence="1">
    <location>
        <begin position="2603"/>
        <end position="2612"/>
    </location>
</feature>
<feature type="region of interest" description="Disordered" evidence="1">
    <location>
        <begin position="2964"/>
        <end position="3080"/>
    </location>
</feature>
<feature type="compositionally biased region" description="Low complexity" evidence="1">
    <location>
        <begin position="2012"/>
        <end position="2023"/>
    </location>
</feature>
<feature type="compositionally biased region" description="Gly residues" evidence="1">
    <location>
        <begin position="2193"/>
        <end position="2214"/>
    </location>
</feature>
<feature type="compositionally biased region" description="Polar residues" evidence="1">
    <location>
        <begin position="717"/>
        <end position="733"/>
    </location>
</feature>
<feature type="region of interest" description="Disordered" evidence="1">
    <location>
        <begin position="2464"/>
        <end position="2519"/>
    </location>
</feature>
<feature type="region of interest" description="Disordered" evidence="1">
    <location>
        <begin position="2582"/>
        <end position="2651"/>
    </location>
</feature>
<feature type="region of interest" description="Disordered" evidence="1">
    <location>
        <begin position="1778"/>
        <end position="1810"/>
    </location>
</feature>
<feature type="compositionally biased region" description="Low complexity" evidence="1">
    <location>
        <begin position="34"/>
        <end position="44"/>
    </location>
</feature>
<feature type="compositionally biased region" description="Polar residues" evidence="1">
    <location>
        <begin position="858"/>
        <end position="873"/>
    </location>
</feature>
<feature type="compositionally biased region" description="Low complexity" evidence="1">
    <location>
        <begin position="141"/>
        <end position="152"/>
    </location>
</feature>
<feature type="region of interest" description="Disordered" evidence="1">
    <location>
        <begin position="1218"/>
        <end position="1329"/>
    </location>
</feature>
<feature type="compositionally biased region" description="Low complexity" evidence="1">
    <location>
        <begin position="59"/>
        <end position="68"/>
    </location>
</feature>
<dbReference type="Proteomes" id="UP000747399">
    <property type="component" value="Unassembled WGS sequence"/>
</dbReference>
<feature type="region of interest" description="Disordered" evidence="1">
    <location>
        <begin position="421"/>
        <end position="470"/>
    </location>
</feature>
<reference evidence="2" key="1">
    <citation type="journal article" date="2021" name="Proc. Natl. Acad. Sci. U.S.A.">
        <title>Three genomes in the algal genus Volvox reveal the fate of a haploid sex-determining region after a transition to homothallism.</title>
        <authorList>
            <person name="Yamamoto K."/>
            <person name="Hamaji T."/>
            <person name="Kawai-Toyooka H."/>
            <person name="Matsuzaki R."/>
            <person name="Takahashi F."/>
            <person name="Nishimura Y."/>
            <person name="Kawachi M."/>
            <person name="Noguchi H."/>
            <person name="Minakuchi Y."/>
            <person name="Umen J.G."/>
            <person name="Toyoda A."/>
            <person name="Nozaki H."/>
        </authorList>
    </citation>
    <scope>NUCLEOTIDE SEQUENCE</scope>
    <source>
        <strain evidence="2">NIES-3780</strain>
    </source>
</reference>
<feature type="compositionally biased region" description="Low complexity" evidence="1">
    <location>
        <begin position="2381"/>
        <end position="2393"/>
    </location>
</feature>
<feature type="compositionally biased region" description="Basic and acidic residues" evidence="1">
    <location>
        <begin position="964"/>
        <end position="980"/>
    </location>
</feature>
<feature type="region of interest" description="Disordered" evidence="1">
    <location>
        <begin position="851"/>
        <end position="873"/>
    </location>
</feature>
<feature type="compositionally biased region" description="Polar residues" evidence="1">
    <location>
        <begin position="1250"/>
        <end position="1265"/>
    </location>
</feature>
<feature type="region of interest" description="Disordered" evidence="1">
    <location>
        <begin position="3849"/>
        <end position="3918"/>
    </location>
</feature>
<gene>
    <name evidence="2" type="ORF">Vafri_4309</name>
</gene>
<evidence type="ECO:0000313" key="3">
    <source>
        <dbReference type="Proteomes" id="UP000747399"/>
    </source>
</evidence>
<feature type="region of interest" description="Disordered" evidence="1">
    <location>
        <begin position="937"/>
        <end position="1016"/>
    </location>
</feature>
<feature type="compositionally biased region" description="Polar residues" evidence="1">
    <location>
        <begin position="2120"/>
        <end position="2135"/>
    </location>
</feature>
<feature type="compositionally biased region" description="Basic and acidic residues" evidence="1">
    <location>
        <begin position="3001"/>
        <end position="3012"/>
    </location>
</feature>
<feature type="compositionally biased region" description="Polar residues" evidence="1">
    <location>
        <begin position="3525"/>
        <end position="3535"/>
    </location>
</feature>
<evidence type="ECO:0000313" key="2">
    <source>
        <dbReference type="EMBL" id="GIL47487.1"/>
    </source>
</evidence>
<protein>
    <submittedName>
        <fullName evidence="2">Uncharacterized protein</fullName>
    </submittedName>
</protein>
<feature type="region of interest" description="Disordered" evidence="1">
    <location>
        <begin position="2377"/>
        <end position="2408"/>
    </location>
</feature>
<feature type="region of interest" description="Disordered" evidence="1">
    <location>
        <begin position="224"/>
        <end position="280"/>
    </location>
</feature>
<feature type="region of interest" description="Disordered" evidence="1">
    <location>
        <begin position="2238"/>
        <end position="2297"/>
    </location>
</feature>
<feature type="compositionally biased region" description="Polar residues" evidence="1">
    <location>
        <begin position="2271"/>
        <end position="2297"/>
    </location>
</feature>
<feature type="compositionally biased region" description="Low complexity" evidence="1">
    <location>
        <begin position="996"/>
        <end position="1016"/>
    </location>
</feature>
<feature type="compositionally biased region" description="Polar residues" evidence="1">
    <location>
        <begin position="594"/>
        <end position="615"/>
    </location>
</feature>
<feature type="region of interest" description="Disordered" evidence="1">
    <location>
        <begin position="570"/>
        <end position="652"/>
    </location>
</feature>
<feature type="region of interest" description="Disordered" evidence="1">
    <location>
        <begin position="765"/>
        <end position="798"/>
    </location>
</feature>
<feature type="compositionally biased region" description="Gly residues" evidence="1">
    <location>
        <begin position="2981"/>
        <end position="2996"/>
    </location>
</feature>
<feature type="compositionally biased region" description="Low complexity" evidence="1">
    <location>
        <begin position="2245"/>
        <end position="2258"/>
    </location>
</feature>
<comment type="caution">
    <text evidence="2">The sequence shown here is derived from an EMBL/GenBank/DDBJ whole genome shotgun (WGS) entry which is preliminary data.</text>
</comment>
<feature type="region of interest" description="Disordered" evidence="1">
    <location>
        <begin position="487"/>
        <end position="523"/>
    </location>
</feature>
<proteinExistence type="predicted"/>
<feature type="compositionally biased region" description="Basic and acidic residues" evidence="1">
    <location>
        <begin position="3043"/>
        <end position="3054"/>
    </location>
</feature>
<feature type="compositionally biased region" description="Low complexity" evidence="1">
    <location>
        <begin position="3435"/>
        <end position="3447"/>
    </location>
</feature>
<feature type="region of interest" description="Disordered" evidence="1">
    <location>
        <begin position="141"/>
        <end position="191"/>
    </location>
</feature>
<feature type="compositionally biased region" description="Polar residues" evidence="1">
    <location>
        <begin position="3851"/>
        <end position="3861"/>
    </location>
</feature>
<feature type="region of interest" description="Disordered" evidence="1">
    <location>
        <begin position="3365"/>
        <end position="3473"/>
    </location>
</feature>
<feature type="compositionally biased region" description="Polar residues" evidence="1">
    <location>
        <begin position="1231"/>
        <end position="1241"/>
    </location>
</feature>
<feature type="region of interest" description="Disordered" evidence="1">
    <location>
        <begin position="1942"/>
        <end position="2023"/>
    </location>
</feature>
<keyword evidence="3" id="KW-1185">Reference proteome</keyword>
<feature type="compositionally biased region" description="Polar residues" evidence="1">
    <location>
        <begin position="259"/>
        <end position="279"/>
    </location>
</feature>
<feature type="region of interest" description="Disordered" evidence="1">
    <location>
        <begin position="2186"/>
        <end position="2214"/>
    </location>
</feature>
<feature type="compositionally biased region" description="Low complexity" evidence="1">
    <location>
        <begin position="767"/>
        <end position="792"/>
    </location>
</feature>
<feature type="region of interest" description="Disordered" evidence="1">
    <location>
        <begin position="1618"/>
        <end position="1716"/>
    </location>
</feature>
<sequence>MSSSESSSDDIRLNVSQLRKYLGQLRTRKQIELSPSSSYASASSIQRGGGEARDKRSAGRGSRLGSRRSTAETGHTRLSPGLSARGIRSSRDKLSPRLRRLASESLRATSSDDDDIDGDYGRLKLTSALLSKALQQRKALASQANSMASSNAVTRSPEASSPTSQRTRNEQAIDMNIRRRQSSVTSGWNPNVDRPVRRVSLQARFSQPLHDPVEHLVQNVPTSQSIGSTAAAESPPFPSGSGLPGALQPMESHSLVQHIDTSPGSAKWASPQQTPSSRNIPIFHSTASIKRGSIEALNHLAEKHDAPDSPSHDPEEISRRYSIRLPEPNADDVAHRSMEALSAGKGCNNNRSVDIGMQERHRPSVPGAVTARSGAKSADQAHQGQSGLARKALVLDTYVDPAVAPFEDVVPIPCHPSRDSLGGVSRAAVSEGQQSPLMPTGPRAGAKSAAHASYLERQESSNRIGDAASMGSAKAVHAPAVRAQDVQSLGCTDTAGRPQLQRARPNGTGTVFSEQPAASEDPLPSGIVVDRLWDGLADTYGLRQHKWGERIPARRLQTSVEGAVRAVLGVAEKSSDESPPTSPSRPALRPPSREASTGTTAKKQTRFQQLRQNDVPSGMQGPRHALPQRESARESTKHRSLSGSPDRRQAVGAIPAAVPSLLARSRSEGGGYGSNARGLQSQRSLAALALPLMPAPRWRSFTNDDGDSQVPRKVMRSASSSPQRDSPQGVSRTHLSRASEHAVQAAMAGAAVSSGVANFVSRNRQLSSPVAPRRAAASRRVAYDSSSSDGGSAPSLDCTLPNLSLGEARVIGPSTSAANTSASTSALEPALPSFSFPVHDKQLLQSDQCARVSGTGPARQSTDETAQGSTCGVQQLPSSLRGAAAASSPAVVHSPARHFNDTGQVRHAQHYVGIVPPLEIPVTEWSRLRAGPMLAVLSSPASPSSSPSSSPRRQNVAKATASIDDTRYRHSHTRSTERDGGCSSGESKQRQHVITSRSSSSSGAAANNRSRSASPSFRIARPVTAAAAIAAAGAALLKRLSRAPSAAARLGSARATADSGTAAPMVSPPKLPSVGLPAKREASSGGSAAGGGGPACVQSPASPRSLSPCALANVGQQAGSRATNHHVPEPPVGGQRQVTGPQTAYISAKPADAIIAARFTAAVAQRSRERRYVRSPSPVPPVAPAYGSDVAAGSPGNRWGYGESLSGALESAAGLTQHSPLLFPRPDGSCSGENVRQSPASAGSGMVKQLVTSGSRRSGSPQQVLQDAALSPGGWSGSQLGSARGRRYASSPSPSQFCLDALTRSSPKGSRADGFPSSWTSPVPVPMDLSEQMGTSQWVDELLRQVNSSLSGGTSEDGLRLLMSLNSTQSLSPLVRHAFQSGSTTQPDAGAEADAAILRQLADVQRDMEHIMRMTESASAKPSGPSFETLEVDPAIGHLAAHGLTSPSRPSSWSSGTSAAAIAASTSLAQTLAALQRTVRMEAAAANVRSARARASSPQSATAPAAAAAAASALRRTVSPHSINSPKPPEAAGAAAQTGSVSAAGLQTLGAALSKPARKVEPLVLPRVTSPSSPRVQQQVMPRQVSTNLFSEASTAAWSPSVMFYDIGTTSAWEQASREAARRSRSTPRIYGDARQRGRYGSSGDRAASMHGTRISGGGTLGSAGRPRSRSVSAGGQRSPRYPRQHHIPMDLGSFGKLSGGGASSSHGGSSMSPSVLSRHYDQVGMAAAAAGGYTQRQVAHASPVAISGGATGLGLRSLGALDLSEIKRGLSHEATQAQHAGFLSPRIPSNAPSPVSRTPRSSLGAVSTPKASMSAFGDGFPATRFSDTAAVTDMIMGSAVRHDPSATDRTSPRSLSPGGNHAVPKALSPGGVLPALFSSASPMVCLHREDARKVVTAIPSTVPGVSAGTEPIAGATFGWSAASEATPGGVALRGALPLRGGVASGRHQSPPGIRPQSSPANSFSKVQAAAGSVPRAASGATLGSVSPGGSANASKASGGGRTAGFESLSKGRSTGSSAAGATRVGTAAVTAAGAGGARAIAGISPRSHSQTTAMAMAPSRPALSGLPSFVQPPLQGTTTIAAGGATGGRRALSLLTTADVLPYSSEHGARMFSPRHSSDVLSRSATGSTSSFTQARHRKLLPAAAMVGAGEGPALTGVSEVHLSRVHHPDPSLIRALQLLRSTKASSSSSNAGGGNPGAGGGGSSGTGSSFGGSRSGSCSAVSIVSAIHGAGLSTLHSFGRGNGTRSSSANTSSSARAGRRNGGRRYMGSGQSRDGSVIRTKTTGGIRSPRYYNTSGHACTNSTPLLQRFQQEQRLLPATALVTAGSRQAGNAGARRGSAPSLTSTSLLDQAEDSTGRLTEYSFAPGLEISSGTLIHTPATADSGGSEASGSDSDDSNSQNRVYTKPIVEVNPDITTGATGLVACSGMMDACGSGIVCVGNNGADCRDGDCVAVFGVRSSSPANGLRAMDSLSSSNVEDARDDGETKGQSSSSSRKGLDRGPDGTQDDTSAFSPTAARGLPCALRETDSLTYASPSQQQRSELTITSPAVTSLSGPVVAIERGSSALDMVLVSCDVTILKPGTSPTANNKSPREVQSARCAESGRRPEQTDVRPAATATRHEEFYKVEESPRAQKSTADHPADCRSDFESGELHLPPLELSELQHLDAAMVDLPECVDTAQAISTSTGSYQSARGDSPTASPPRALGISCNLSSHAGGSPHSTFHLLAEQQVRISALPLSTGLIADTRVVGRLGPCASEAQPLALAGPMGWHEADVNQVSVGNSNEYLASEGGRMSPCRSNNNSRCVESDAQIGAQMLTASVAGTNSPPAAGAPATGALLLRAMEFNPTTCPRSEASRDGVCVSASLSSDSSREHFWKWMCTPHPTDAPSRVQELLSLRQQRCHLSPGRPGSHHAPINGSSVPGEIPGVHAKCQGISSESSSCCGVGQSAVATVAPCSHWGNERGSNRSFYNGGDRAERGNGGNSDGGVGEGGVWCGNERGGDMALQKDGDNDGFSTKSSDHGAREVNNGVQAAHPASSDSEYEKSGPMEVRRRPLRAAGSPELDASSGSGGAASSKDGHEYLPLSRVELQDHRQHCEDVEGDGDSSQSSPACRVSPVRPALAPEPPVSTSASKFVFGSRTDTDSLPIGMSPATTGPRSPAGHSASRPQDAAENSEQDPEPEPDISPDLHKRGVLRETATYRRVDLIAADITFSGYPISSSPASTSAAISVAGGSRTAQGKRGEARVGPQGDNPHAFAYSTMTSPAPQQQISQAALVLARELNNCNDTAAVRSLAQPPASSVLARPELVPHLQPAPSRTAAATSAAPTLSNFGVTSLQTRELSGVMPRGVIGVINAVAASIATPVNTSQPSPSIHCSDGPETRGTRLGPMARGPLRYAALQDSSESSPRCWTHGPNVREEETGDSRAESSGQGSTPSSALPSAAPSFEDEGDSGKKGRPLMGARSPERGALHPGIREVDLAVEDGQAAAVAIVTAGVTSKAKAGYTNTEAEVAIRAATTGTSDVLNGPASRSTGPSPPIAASAKNAGATISAPSGLNNSVSTISEIPHVLVAPSTALIATYQSHLDSEPSPARHKAESHSGVEFPPYPGHPRDVQHGSAELNAAQQGYDVDSMQGPPSSTSSQPGPPPIGGAVEQLAVGVKAPSAAHTQGTGSSSQPLHSMVSQSQAEHPHRQPGLASVISSKPEQKQCLQPQPLQQHRPLRQLLLQPQQEVQQGTWTKVTRQQTVAATSHGRPGSMLPHMAAPVAHTHVLPAETLLHVPSCLDKFAAPSAGSIAKPAVATSSAAIFCRPRLSCTLVGPLEPAGEERCRKAPLQDGCERSSCIAGHVPPSYSSRPAQNIGPQGDKREQALKRPPGHGQVSALQHAPAQGLRHPPRPPLEEKPFGGGHSRPNTVQPGLQNRLACSGRLAMAWLGKEDVCHGGKEDPRDCGPLDKQAAMGSAVAQQASVSVHGVLTAQTTAAMATAAQPQKGGFTEAQSQPAAPALMSRPWQAQPVVQRRASSVLVASLRQLNSTTQSMCARMLELYYQEAGTS</sequence>
<feature type="compositionally biased region" description="Low complexity" evidence="1">
    <location>
        <begin position="938"/>
        <end position="951"/>
    </location>
</feature>
<name>A0A8J4ATT2_9CHLO</name>
<accession>A0A8J4ATT2</accession>
<feature type="region of interest" description="Disordered" evidence="1">
    <location>
        <begin position="1053"/>
        <end position="1102"/>
    </location>
</feature>
<feature type="region of interest" description="Disordered" evidence="1">
    <location>
        <begin position="1840"/>
        <end position="1862"/>
    </location>
</feature>
<feature type="compositionally biased region" description="Polar residues" evidence="1">
    <location>
        <begin position="153"/>
        <end position="166"/>
    </location>
</feature>
<evidence type="ECO:0000256" key="1">
    <source>
        <dbReference type="SAM" id="MobiDB-lite"/>
    </source>
</evidence>
<feature type="compositionally biased region" description="Polar residues" evidence="1">
    <location>
        <begin position="1956"/>
        <end position="1966"/>
    </location>
</feature>
<feature type="region of interest" description="Disordered" evidence="1">
    <location>
        <begin position="1517"/>
        <end position="1538"/>
    </location>
</feature>
<feature type="region of interest" description="Disordered" evidence="1">
    <location>
        <begin position="3525"/>
        <end position="3544"/>
    </location>
</feature>
<feature type="region of interest" description="Disordered" evidence="1">
    <location>
        <begin position="2113"/>
        <end position="2135"/>
    </location>
</feature>
<feature type="compositionally biased region" description="Basic and acidic residues" evidence="1">
    <location>
        <begin position="3417"/>
        <end position="3428"/>
    </location>
</feature>
<feature type="region of interest" description="Disordered" evidence="1">
    <location>
        <begin position="696"/>
        <end position="741"/>
    </location>
</feature>
<feature type="region of interest" description="Disordered" evidence="1">
    <location>
        <begin position="3630"/>
        <end position="3696"/>
    </location>
</feature>
<feature type="compositionally biased region" description="Low complexity" evidence="1">
    <location>
        <begin position="1704"/>
        <end position="1716"/>
    </location>
</feature>
<feature type="compositionally biased region" description="Polar residues" evidence="1">
    <location>
        <begin position="3667"/>
        <end position="3688"/>
    </location>
</feature>
<feature type="region of interest" description="Disordered" evidence="1">
    <location>
        <begin position="3585"/>
        <end position="3616"/>
    </location>
</feature>
<feature type="region of interest" description="Disordered" evidence="1">
    <location>
        <begin position="25"/>
        <end position="98"/>
    </location>
</feature>
<dbReference type="EMBL" id="BNCO01000004">
    <property type="protein sequence ID" value="GIL47487.1"/>
    <property type="molecule type" value="Genomic_DNA"/>
</dbReference>
<feature type="region of interest" description="Disordered" evidence="1">
    <location>
        <begin position="3095"/>
        <end position="3194"/>
    </location>
</feature>
<feature type="compositionally biased region" description="Acidic residues" evidence="1">
    <location>
        <begin position="3174"/>
        <end position="3186"/>
    </location>
</feature>
<feature type="region of interest" description="Disordered" evidence="1">
    <location>
        <begin position="361"/>
        <end position="385"/>
    </location>
</feature>
<feature type="compositionally biased region" description="Basic and acidic residues" evidence="1">
    <location>
        <begin position="2620"/>
        <end position="2651"/>
    </location>
</feature>
<feature type="compositionally biased region" description="Polar residues" evidence="1">
    <location>
        <begin position="3365"/>
        <end position="3375"/>
    </location>
</feature>
<feature type="compositionally biased region" description="Polar residues" evidence="1">
    <location>
        <begin position="1791"/>
        <end position="1810"/>
    </location>
</feature>